<dbReference type="PANTHER" id="PTHR31672">
    <property type="entry name" value="BNACNNG10540D PROTEIN"/>
    <property type="match status" value="1"/>
</dbReference>
<dbReference type="PANTHER" id="PTHR31672:SF13">
    <property type="entry name" value="F-BOX PROTEIN CPR30-LIKE"/>
    <property type="match status" value="1"/>
</dbReference>
<proteinExistence type="predicted"/>
<accession>A0AAV6WYI2</accession>
<name>A0AAV6WYI2_9LAMI</name>
<evidence type="ECO:0000313" key="2">
    <source>
        <dbReference type="EMBL" id="KAG8375189.1"/>
    </source>
</evidence>
<dbReference type="Pfam" id="PF00646">
    <property type="entry name" value="F-box"/>
    <property type="match status" value="1"/>
</dbReference>
<dbReference type="NCBIfam" id="TIGR01640">
    <property type="entry name" value="F_box_assoc_1"/>
    <property type="match status" value="1"/>
</dbReference>
<dbReference type="InterPro" id="IPR036047">
    <property type="entry name" value="F-box-like_dom_sf"/>
</dbReference>
<dbReference type="AlphaFoldDB" id="A0AAV6WYI2"/>
<dbReference type="EMBL" id="WHWC01000010">
    <property type="protein sequence ID" value="KAG8375189.1"/>
    <property type="molecule type" value="Genomic_DNA"/>
</dbReference>
<dbReference type="InterPro" id="IPR050796">
    <property type="entry name" value="SCF_F-box_component"/>
</dbReference>
<dbReference type="InterPro" id="IPR013187">
    <property type="entry name" value="F-box-assoc_dom_typ3"/>
</dbReference>
<dbReference type="Gene3D" id="1.20.1280.50">
    <property type="match status" value="1"/>
</dbReference>
<dbReference type="InterPro" id="IPR001810">
    <property type="entry name" value="F-box_dom"/>
</dbReference>
<protein>
    <recommendedName>
        <fullName evidence="1">F-box domain-containing protein</fullName>
    </recommendedName>
</protein>
<evidence type="ECO:0000259" key="1">
    <source>
        <dbReference type="PROSITE" id="PS50181"/>
    </source>
</evidence>
<organism evidence="2 3">
    <name type="scientific">Buddleja alternifolia</name>
    <dbReference type="NCBI Taxonomy" id="168488"/>
    <lineage>
        <taxon>Eukaryota</taxon>
        <taxon>Viridiplantae</taxon>
        <taxon>Streptophyta</taxon>
        <taxon>Embryophyta</taxon>
        <taxon>Tracheophyta</taxon>
        <taxon>Spermatophyta</taxon>
        <taxon>Magnoliopsida</taxon>
        <taxon>eudicotyledons</taxon>
        <taxon>Gunneridae</taxon>
        <taxon>Pentapetalae</taxon>
        <taxon>asterids</taxon>
        <taxon>lamiids</taxon>
        <taxon>Lamiales</taxon>
        <taxon>Scrophulariaceae</taxon>
        <taxon>Buddlejeae</taxon>
        <taxon>Buddleja</taxon>
    </lineage>
</organism>
<feature type="domain" description="F-box" evidence="1">
    <location>
        <begin position="25"/>
        <end position="74"/>
    </location>
</feature>
<reference evidence="2" key="1">
    <citation type="submission" date="2019-10" db="EMBL/GenBank/DDBJ databases">
        <authorList>
            <person name="Zhang R."/>
            <person name="Pan Y."/>
            <person name="Wang J."/>
            <person name="Ma R."/>
            <person name="Yu S."/>
        </authorList>
    </citation>
    <scope>NUCLEOTIDE SEQUENCE</scope>
    <source>
        <strain evidence="2">LA-IB0</strain>
        <tissue evidence="2">Leaf</tissue>
    </source>
</reference>
<evidence type="ECO:0000313" key="3">
    <source>
        <dbReference type="Proteomes" id="UP000826271"/>
    </source>
</evidence>
<dbReference type="InterPro" id="IPR017451">
    <property type="entry name" value="F-box-assoc_interact_dom"/>
</dbReference>
<dbReference type="Pfam" id="PF08268">
    <property type="entry name" value="FBA_3"/>
    <property type="match status" value="1"/>
</dbReference>
<dbReference type="SUPFAM" id="SSF81383">
    <property type="entry name" value="F-box domain"/>
    <property type="match status" value="1"/>
</dbReference>
<dbReference type="PROSITE" id="PS50181">
    <property type="entry name" value="FBOX"/>
    <property type="match status" value="1"/>
</dbReference>
<dbReference type="Proteomes" id="UP000826271">
    <property type="component" value="Unassembled WGS sequence"/>
</dbReference>
<comment type="caution">
    <text evidence="2">The sequence shown here is derived from an EMBL/GenBank/DDBJ whole genome shotgun (WGS) entry which is preliminary data.</text>
</comment>
<keyword evidence="3" id="KW-1185">Reference proteome</keyword>
<dbReference type="SMART" id="SM00256">
    <property type="entry name" value="FBOX"/>
    <property type="match status" value="1"/>
</dbReference>
<sequence length="395" mass="45214">MKKRRRIGGTVKDRQTLTEEIGASQFCLMDLPVAVLHEILFRLPINSILKVKFVCRALYKLVSNPDFALNYTKISSVAAFLIPNKLCGDPLRYQNLDLLEVCDNDKCTITTFKPKIPGWSKRISGFLFAGICNGLICLSLRESQTEIVYICNPIMGECMPLPERKIELGEDVDAEYGFGFCRSTNNYKVLRIVCKPGSELSKREGKIFTIGIDHRWRDLGNPTIPYKYFFNNFIAVSGVLHWIVMDNDSTWICTFDLGEEKIGQLLHPHGLVLNRHTKLKSLNNQLCLVDIYDPSVTVIWKMKEYGVAESWTKDVILDYSFSSNLRCRRLFPETIFQNGDIFFSSELGDYLILYNPMEGRLTRSQVRSYERITYTPSFLSLKEAVMGGHKSTMNV</sequence>
<gene>
    <name evidence="2" type="ORF">BUALT_Bualt10G0074400</name>
</gene>